<evidence type="ECO:0000256" key="9">
    <source>
        <dbReference type="ARBA" id="ARBA00023270"/>
    </source>
</evidence>
<dbReference type="InterPro" id="IPR015421">
    <property type="entry name" value="PyrdxlP-dep_Trfase_major"/>
</dbReference>
<dbReference type="NCBIfam" id="NF010006">
    <property type="entry name" value="PRK13479.1"/>
    <property type="match status" value="1"/>
</dbReference>
<dbReference type="GO" id="GO:0050194">
    <property type="term" value="F:phosphonoacetaldehyde hydrolase activity"/>
    <property type="evidence" value="ECO:0007669"/>
    <property type="project" value="UniProtKB-UniRule"/>
</dbReference>
<dbReference type="GO" id="GO:0019700">
    <property type="term" value="P:organic phosphonate catabolic process"/>
    <property type="evidence" value="ECO:0007669"/>
    <property type="project" value="UniProtKB-UniRule"/>
</dbReference>
<dbReference type="SFLD" id="SFLDG01129">
    <property type="entry name" value="C1.5:_HAD__Beta-PGM__Phosphata"/>
    <property type="match status" value="1"/>
</dbReference>
<dbReference type="HAMAP" id="MF_01375">
    <property type="entry name" value="PhnX"/>
    <property type="match status" value="1"/>
</dbReference>
<evidence type="ECO:0000256" key="13">
    <source>
        <dbReference type="ARBA" id="ARBA00056573"/>
    </source>
</evidence>
<dbReference type="Proteomes" id="UP000271031">
    <property type="component" value="Unassembled WGS sequence"/>
</dbReference>
<dbReference type="Gene3D" id="1.10.150.240">
    <property type="entry name" value="Putative phosphatase, domain 2"/>
    <property type="match status" value="1"/>
</dbReference>
<evidence type="ECO:0000256" key="7">
    <source>
        <dbReference type="ARBA" id="ARBA00022842"/>
    </source>
</evidence>
<dbReference type="Gene3D" id="3.40.50.1000">
    <property type="entry name" value="HAD superfamily/HAD-like"/>
    <property type="match status" value="1"/>
</dbReference>
<dbReference type="OrthoDB" id="389074at2"/>
<keyword evidence="7 14" id="KW-0460">Magnesium</keyword>
<dbReference type="HAMAP" id="MF_01376">
    <property type="entry name" value="PhnW_aminotrans_5"/>
    <property type="match status" value="1"/>
</dbReference>
<comment type="caution">
    <text evidence="17">The sequence shown here is derived from an EMBL/GenBank/DDBJ whole genome shotgun (WGS) entry which is preliminary data.</text>
</comment>
<comment type="subunit">
    <text evidence="2 15">Homodimer.</text>
</comment>
<keyword evidence="18" id="KW-1185">Reference proteome</keyword>
<comment type="catalytic activity">
    <reaction evidence="12 14">
        <text>phosphonoacetaldehyde + H2O = acetaldehyde + phosphate + H(+)</text>
        <dbReference type="Rhea" id="RHEA:18905"/>
        <dbReference type="ChEBI" id="CHEBI:15343"/>
        <dbReference type="ChEBI" id="CHEBI:15377"/>
        <dbReference type="ChEBI" id="CHEBI:15378"/>
        <dbReference type="ChEBI" id="CHEBI:43474"/>
        <dbReference type="ChEBI" id="CHEBI:58383"/>
        <dbReference type="EC" id="3.11.1.1"/>
    </reaction>
</comment>
<proteinExistence type="inferred from homology"/>
<comment type="function">
    <text evidence="13 15">Involved in phosphonate degradation.</text>
</comment>
<dbReference type="Gene3D" id="3.90.1150.10">
    <property type="entry name" value="Aspartate Aminotransferase, domain 1"/>
    <property type="match status" value="1"/>
</dbReference>
<dbReference type="NCBIfam" id="TIGR02326">
    <property type="entry name" value="transamin_PhnW"/>
    <property type="match status" value="1"/>
</dbReference>
<evidence type="ECO:0000256" key="8">
    <source>
        <dbReference type="ARBA" id="ARBA00022898"/>
    </source>
</evidence>
<dbReference type="SUPFAM" id="SSF56784">
    <property type="entry name" value="HAD-like"/>
    <property type="match status" value="1"/>
</dbReference>
<evidence type="ECO:0000256" key="12">
    <source>
        <dbReference type="ARBA" id="ARBA00052005"/>
    </source>
</evidence>
<keyword evidence="8 15" id="KW-0663">Pyridoxal phosphate</keyword>
<dbReference type="Gene3D" id="3.40.640.10">
    <property type="entry name" value="Type I PLP-dependent aspartate aminotransferase-like (Major domain)"/>
    <property type="match status" value="1"/>
</dbReference>
<keyword evidence="5 14" id="KW-0479">Metal-binding</keyword>
<dbReference type="SFLD" id="SFLDG01135">
    <property type="entry name" value="C1.5.6:_HAD__Beta-PGM__Phospha"/>
    <property type="match status" value="1"/>
</dbReference>
<feature type="modified residue" description="N6-(pyridoxal phosphate)lysine" evidence="15">
    <location>
        <position position="461"/>
    </location>
</feature>
<evidence type="ECO:0000256" key="15">
    <source>
        <dbReference type="HAMAP-Rule" id="MF_01376"/>
    </source>
</evidence>
<organism evidence="17 18">
    <name type="scientific">Brevibacillus fluminis</name>
    <dbReference type="NCBI Taxonomy" id="511487"/>
    <lineage>
        <taxon>Bacteria</taxon>
        <taxon>Bacillati</taxon>
        <taxon>Bacillota</taxon>
        <taxon>Bacilli</taxon>
        <taxon>Bacillales</taxon>
        <taxon>Paenibacillaceae</taxon>
        <taxon>Brevibacillus</taxon>
    </lineage>
</organism>
<dbReference type="InterPro" id="IPR023198">
    <property type="entry name" value="PGP-like_dom2"/>
</dbReference>
<dbReference type="NCBIfam" id="TIGR03301">
    <property type="entry name" value="PhnW-AepZ"/>
    <property type="match status" value="1"/>
</dbReference>
<evidence type="ECO:0000256" key="4">
    <source>
        <dbReference type="ARBA" id="ARBA00022679"/>
    </source>
</evidence>
<comment type="similarity">
    <text evidence="14">Belongs to the HAD-like hydrolase superfamily. PhnX family.</text>
</comment>
<dbReference type="PANTHER" id="PTHR42778">
    <property type="entry name" value="2-AMINOETHYLPHOSPHONATE--PYRUVATE TRANSAMINASE"/>
    <property type="match status" value="1"/>
</dbReference>
<dbReference type="EC" id="2.6.1.37" evidence="15"/>
<evidence type="ECO:0000256" key="3">
    <source>
        <dbReference type="ARBA" id="ARBA00022576"/>
    </source>
</evidence>
<dbReference type="SUPFAM" id="SSF53383">
    <property type="entry name" value="PLP-dependent transferases"/>
    <property type="match status" value="1"/>
</dbReference>
<dbReference type="InterPro" id="IPR006323">
    <property type="entry name" value="Phosphonoacetald_hydro"/>
</dbReference>
<evidence type="ECO:0000256" key="14">
    <source>
        <dbReference type="HAMAP-Rule" id="MF_01375"/>
    </source>
</evidence>
<feature type="active site" description="Nucleophile" evidence="14">
    <location>
        <position position="8"/>
    </location>
</feature>
<feature type="active site" description="Schiff-base intermediate with substrate" evidence="14">
    <location>
        <position position="49"/>
    </location>
</feature>
<evidence type="ECO:0000313" key="18">
    <source>
        <dbReference type="Proteomes" id="UP000271031"/>
    </source>
</evidence>
<dbReference type="InterPro" id="IPR015422">
    <property type="entry name" value="PyrdxlP-dep_Trfase_small"/>
</dbReference>
<dbReference type="EC" id="3.11.1.1" evidence="14"/>
<dbReference type="GO" id="GO:0000287">
    <property type="term" value="F:magnesium ion binding"/>
    <property type="evidence" value="ECO:0007669"/>
    <property type="project" value="UniProtKB-UniRule"/>
</dbReference>
<evidence type="ECO:0000256" key="1">
    <source>
        <dbReference type="ARBA" id="ARBA00001933"/>
    </source>
</evidence>
<keyword evidence="3 15" id="KW-0032">Aminotransferase</keyword>
<dbReference type="NCBIfam" id="TIGR01422">
    <property type="entry name" value="phosphonatase"/>
    <property type="match status" value="1"/>
</dbReference>
<keyword evidence="6 14" id="KW-0378">Hydrolase</keyword>
<dbReference type="InterPro" id="IPR012703">
    <property type="entry name" value="NH2EtPonate_pyrv_transaminase"/>
</dbReference>
<dbReference type="AlphaFoldDB" id="A0A3M8DGM6"/>
<dbReference type="EMBL" id="RHHQ01000012">
    <property type="protein sequence ID" value="RNB87194.1"/>
    <property type="molecule type" value="Genomic_DNA"/>
</dbReference>
<evidence type="ECO:0000256" key="10">
    <source>
        <dbReference type="ARBA" id="ARBA00023317"/>
    </source>
</evidence>
<evidence type="ECO:0000313" key="17">
    <source>
        <dbReference type="EMBL" id="RNB87194.1"/>
    </source>
</evidence>
<evidence type="ECO:0000256" key="11">
    <source>
        <dbReference type="ARBA" id="ARBA00049460"/>
    </source>
</evidence>
<dbReference type="FunFam" id="1.10.150.240:FF:000006">
    <property type="entry name" value="Phosphonoacetaldehyde hydrolase"/>
    <property type="match status" value="1"/>
</dbReference>
<evidence type="ECO:0000256" key="6">
    <source>
        <dbReference type="ARBA" id="ARBA00022801"/>
    </source>
</evidence>
<protein>
    <recommendedName>
        <fullName evidence="14 15">Multifunctional fusion protein</fullName>
    </recommendedName>
    <domain>
        <recommendedName>
            <fullName evidence="15">2-aminoethylphosphonate--pyruvate transaminase</fullName>
            <ecNumber evidence="15">2.6.1.37</ecNumber>
        </recommendedName>
        <alternativeName>
            <fullName evidence="15">2-aminoethylphosphonate aminotransferase</fullName>
        </alternativeName>
        <alternativeName>
            <fullName evidence="15">AEP transaminase</fullName>
            <shortName evidence="15">AEPT</shortName>
        </alternativeName>
    </domain>
    <domain>
        <recommendedName>
            <fullName evidence="14">Phosphonoacetaldehyde hydrolase</fullName>
            <shortName evidence="14">Phosphonatase</shortName>
            <ecNumber evidence="14">3.11.1.1</ecNumber>
        </recommendedName>
        <alternativeName>
            <fullName evidence="14">Phosphonoacetaldehyde phosphonohydrolase</fullName>
        </alternativeName>
    </domain>
</protein>
<evidence type="ECO:0000259" key="16">
    <source>
        <dbReference type="Pfam" id="PF00266"/>
    </source>
</evidence>
<reference evidence="17 18" key="1">
    <citation type="submission" date="2018-10" db="EMBL/GenBank/DDBJ databases">
        <title>Phylogenomics of Brevibacillus.</title>
        <authorList>
            <person name="Dunlap C."/>
        </authorList>
    </citation>
    <scope>NUCLEOTIDE SEQUENCE [LARGE SCALE GENOMIC DNA]</scope>
    <source>
        <strain evidence="17 18">JCM 15716</strain>
    </source>
</reference>
<dbReference type="InterPro" id="IPR036412">
    <property type="entry name" value="HAD-like_sf"/>
</dbReference>
<keyword evidence="4 15" id="KW-0808">Transferase</keyword>
<dbReference type="SFLD" id="SFLDS00003">
    <property type="entry name" value="Haloacid_Dehalogenase"/>
    <property type="match status" value="1"/>
</dbReference>
<feature type="binding site" evidence="14">
    <location>
        <position position="10"/>
    </location>
    <ligand>
        <name>Mg(2+)</name>
        <dbReference type="ChEBI" id="CHEBI:18420"/>
    </ligand>
</feature>
<comment type="catalytic activity">
    <reaction evidence="11 15">
        <text>(2-aminoethyl)phosphonate + pyruvate = phosphonoacetaldehyde + L-alanine</text>
        <dbReference type="Rhea" id="RHEA:17021"/>
        <dbReference type="ChEBI" id="CHEBI:15361"/>
        <dbReference type="ChEBI" id="CHEBI:57418"/>
        <dbReference type="ChEBI" id="CHEBI:57972"/>
        <dbReference type="ChEBI" id="CHEBI:58383"/>
        <dbReference type="EC" id="2.6.1.37"/>
    </reaction>
</comment>
<comment type="cofactor">
    <cofactor evidence="1 15">
        <name>pyridoxal 5'-phosphate</name>
        <dbReference type="ChEBI" id="CHEBI:597326"/>
    </cofactor>
</comment>
<comment type="similarity">
    <text evidence="15">Belongs to the class-V pyridoxal-phosphate-dependent aminotransferase family. PhnW subfamily.</text>
</comment>
<dbReference type="PANTHER" id="PTHR42778:SF1">
    <property type="entry name" value="2-AMINOETHYLPHOSPHONATE--PYRUVATE TRANSAMINASE"/>
    <property type="match status" value="1"/>
</dbReference>
<keyword evidence="10 15" id="KW-0670">Pyruvate</keyword>
<dbReference type="Pfam" id="PF00702">
    <property type="entry name" value="Hydrolase"/>
    <property type="match status" value="1"/>
</dbReference>
<feature type="binding site" evidence="14">
    <location>
        <position position="182"/>
    </location>
    <ligand>
        <name>Mg(2+)</name>
        <dbReference type="ChEBI" id="CHEBI:18420"/>
    </ligand>
</feature>
<gene>
    <name evidence="15 17" type="primary">phnW</name>
    <name evidence="14" type="synonym">phnX</name>
    <name evidence="17" type="ORF">EDM56_16070</name>
</gene>
<dbReference type="InterPro" id="IPR015424">
    <property type="entry name" value="PyrdxlP-dep_Trfase"/>
</dbReference>
<dbReference type="InterPro" id="IPR023214">
    <property type="entry name" value="HAD_sf"/>
</dbReference>
<evidence type="ECO:0000256" key="2">
    <source>
        <dbReference type="ARBA" id="ARBA00011738"/>
    </source>
</evidence>
<evidence type="ECO:0000256" key="5">
    <source>
        <dbReference type="ARBA" id="ARBA00022723"/>
    </source>
</evidence>
<comment type="cofactor">
    <cofactor evidence="14">
        <name>Mg(2+)</name>
        <dbReference type="ChEBI" id="CHEBI:18420"/>
    </cofactor>
    <text evidence="14">Binds 1 Mg(2+) ion per subunit.</text>
</comment>
<dbReference type="Pfam" id="PF00266">
    <property type="entry name" value="Aminotran_5"/>
    <property type="match status" value="1"/>
</dbReference>
<dbReference type="InterPro" id="IPR000192">
    <property type="entry name" value="Aminotrans_V_dom"/>
</dbReference>
<keyword evidence="9 14" id="KW-0704">Schiff base</keyword>
<accession>A0A3M8DGM6</accession>
<dbReference type="GO" id="GO:0047304">
    <property type="term" value="F:2-aminoethylphosphonate-pyruvate transaminase activity"/>
    <property type="evidence" value="ECO:0007669"/>
    <property type="project" value="UniProtKB-UniRule"/>
</dbReference>
<feature type="binding site" evidence="14">
    <location>
        <position position="8"/>
    </location>
    <ligand>
        <name>Mg(2+)</name>
        <dbReference type="ChEBI" id="CHEBI:18420"/>
    </ligand>
</feature>
<dbReference type="CDD" id="cd02586">
    <property type="entry name" value="HAD_PHN"/>
    <property type="match status" value="1"/>
</dbReference>
<sequence>MIKAVIFDWAGTTVDYGCFAPLAVFLEVFRKRGIELTAEEARKPMGLLKRDHIKALLEMERVGNLWRQQFGSEWTEADIDELYVDFEALLFQVLRNYAEPIKGVPEMVVQLREDGLKIGSTTGYTAEMMAIVTEEARARGYEPDLLVTPTEMPAGRPHPYMIFQNAIKLGVPTMHEIIKVGDTVSDIAEGVNAGVWSIGVIKGGSELGLTEAEVAALHPVALREKMVEVRDRFRNAGAHLVIDAITELPAAIQLINQRLAKGERPTMAAGNPYLLLTPGPLTTSPTVKQAMLKDWCTWDKDYNGLVQAIRHKLVALATQDTDTYTAVLMQGSGSFSVESVIGSVIPKEGKLAVITNGAYGNRIVQMASVYGISTAVIDCGEVGSVDPRQLDDLLARDTAITHVMVVHCETTTGMLNPIADIGRVAKDHGKVFIVDAMSSFGGIPFDMADWQIDFLISSANKCIQGVPGFGFIIARRDELQACKGQARSLSLDLYDQWETMERDNGKWRFTSPTHVVRAFYQALLELEAEGGVAARHERYATNQRTLVEGMKRIGFKPLLEEEHQSPIITSFLYPESSAFTFAEFYNRLKQSGFVIYPGKITAADTFRIGNIGDVEPADMERLVEAITQHQFWP</sequence>
<feature type="domain" description="Aminotransferase class V" evidence="16">
    <location>
        <begin position="314"/>
        <end position="578"/>
    </location>
</feature>
<name>A0A3M8DGM6_9BACL</name>